<evidence type="ECO:0000313" key="5">
    <source>
        <dbReference type="Proteomes" id="UP000196258"/>
    </source>
</evidence>
<comment type="caution">
    <text evidence="4">The sequence shown here is derived from an EMBL/GenBank/DDBJ whole genome shotgun (WGS) entry which is preliminary data.</text>
</comment>
<dbReference type="InterPro" id="IPR005913">
    <property type="entry name" value="dTDP_dehydrorham_reduct"/>
</dbReference>
<protein>
    <recommendedName>
        <fullName evidence="2">dTDP-4-dehydrorhamnose reductase</fullName>
        <ecNumber evidence="2">1.1.1.133</ecNumber>
    </recommendedName>
</protein>
<evidence type="ECO:0000256" key="2">
    <source>
        <dbReference type="RuleBase" id="RU364082"/>
    </source>
</evidence>
<dbReference type="UniPathway" id="UPA00124"/>
<dbReference type="GO" id="GO:0008831">
    <property type="term" value="F:dTDP-4-dehydrorhamnose reductase activity"/>
    <property type="evidence" value="ECO:0007669"/>
    <property type="project" value="UniProtKB-EC"/>
</dbReference>
<dbReference type="SUPFAM" id="SSF51735">
    <property type="entry name" value="NAD(P)-binding Rossmann-fold domains"/>
    <property type="match status" value="1"/>
</dbReference>
<dbReference type="Pfam" id="PF04321">
    <property type="entry name" value="RmlD_sub_bind"/>
    <property type="match status" value="1"/>
</dbReference>
<dbReference type="AlphaFoldDB" id="A0A1Y4QH82"/>
<sequence>MKTILVTGANGYLANYVYHENKDEFNWIKMTRKDADFSNPSEVRKFIEKQDFDICFHCAANASTAICEDNPQLANKINVESTKVIVDICKEKNARLIFCSSEQVFNGKENLGPFKEEENPKAVSVYGQNKIDCEKYIHSQGIDAIILRFSWMMGLSFDNIKASASIVKNVMNAVIKQEPTLFTCNEKRGMTYAKYFAKQFKAISKLPCDTYHVCCQNEFTTYQAACYIAKQLGCKQETIDQIILPNHKRYADRFRDYRLDASKLAGYGITFGTFKENVDELLSDFNWKND</sequence>
<reference evidence="5" key="1">
    <citation type="submission" date="2017-04" db="EMBL/GenBank/DDBJ databases">
        <title>Function of individual gut microbiota members based on whole genome sequencing of pure cultures obtained from chicken caecum.</title>
        <authorList>
            <person name="Medvecky M."/>
            <person name="Cejkova D."/>
            <person name="Polansky O."/>
            <person name="Karasova D."/>
            <person name="Kubasova T."/>
            <person name="Cizek A."/>
            <person name="Rychlik I."/>
        </authorList>
    </citation>
    <scope>NUCLEOTIDE SEQUENCE [LARGE SCALE GENOMIC DNA]</scope>
    <source>
        <strain evidence="5">An149</strain>
    </source>
</reference>
<dbReference type="PANTHER" id="PTHR10491">
    <property type="entry name" value="DTDP-4-DEHYDRORHAMNOSE REDUCTASE"/>
    <property type="match status" value="1"/>
</dbReference>
<dbReference type="InterPro" id="IPR029903">
    <property type="entry name" value="RmlD-like-bd"/>
</dbReference>
<feature type="domain" description="RmlD-like substrate binding" evidence="3">
    <location>
        <begin position="3"/>
        <end position="285"/>
    </location>
</feature>
<evidence type="ECO:0000313" key="4">
    <source>
        <dbReference type="EMBL" id="OUQ04624.1"/>
    </source>
</evidence>
<dbReference type="Proteomes" id="UP000196258">
    <property type="component" value="Unassembled WGS sequence"/>
</dbReference>
<organism evidence="4 5">
    <name type="scientific">Thomasclavelia spiroformis</name>
    <dbReference type="NCBI Taxonomy" id="29348"/>
    <lineage>
        <taxon>Bacteria</taxon>
        <taxon>Bacillati</taxon>
        <taxon>Bacillota</taxon>
        <taxon>Erysipelotrichia</taxon>
        <taxon>Erysipelotrichales</taxon>
        <taxon>Coprobacillaceae</taxon>
        <taxon>Thomasclavelia</taxon>
    </lineage>
</organism>
<comment type="similarity">
    <text evidence="1 2">Belongs to the dTDP-4-dehydrorhamnose reductase family.</text>
</comment>
<dbReference type="RefSeq" id="WP_087257135.1">
    <property type="nucleotide sequence ID" value="NZ_CAJFOD010000121.1"/>
</dbReference>
<comment type="pathway">
    <text evidence="2">Carbohydrate biosynthesis; dTDP-L-rhamnose biosynthesis.</text>
</comment>
<gene>
    <name evidence="4" type="ORF">B5E91_09560</name>
</gene>
<accession>A0A1Y4QH82</accession>
<proteinExistence type="inferred from homology"/>
<comment type="function">
    <text evidence="2">Catalyzes the reduction of dTDP-6-deoxy-L-lyxo-4-hexulose to yield dTDP-L-rhamnose.</text>
</comment>
<keyword evidence="2" id="KW-0560">Oxidoreductase</keyword>
<keyword evidence="2" id="KW-0521">NADP</keyword>
<dbReference type="InterPro" id="IPR036291">
    <property type="entry name" value="NAD(P)-bd_dom_sf"/>
</dbReference>
<evidence type="ECO:0000259" key="3">
    <source>
        <dbReference type="Pfam" id="PF04321"/>
    </source>
</evidence>
<dbReference type="PANTHER" id="PTHR10491:SF4">
    <property type="entry name" value="METHIONINE ADENOSYLTRANSFERASE 2 SUBUNIT BETA"/>
    <property type="match status" value="1"/>
</dbReference>
<name>A0A1Y4QH82_9FIRM</name>
<evidence type="ECO:0000256" key="1">
    <source>
        <dbReference type="ARBA" id="ARBA00010944"/>
    </source>
</evidence>
<dbReference type="GO" id="GO:0019305">
    <property type="term" value="P:dTDP-rhamnose biosynthetic process"/>
    <property type="evidence" value="ECO:0007669"/>
    <property type="project" value="UniProtKB-UniPathway"/>
</dbReference>
<dbReference type="EC" id="1.1.1.133" evidence="2"/>
<dbReference type="EMBL" id="NFLB01000010">
    <property type="protein sequence ID" value="OUQ04624.1"/>
    <property type="molecule type" value="Genomic_DNA"/>
</dbReference>
<dbReference type="Gene3D" id="3.40.50.720">
    <property type="entry name" value="NAD(P)-binding Rossmann-like Domain"/>
    <property type="match status" value="1"/>
</dbReference>